<organism evidence="1">
    <name type="scientific">Drosophila melanogaster</name>
    <name type="common">Fruit fly</name>
    <dbReference type="NCBI Taxonomy" id="7227"/>
    <lineage>
        <taxon>Eukaryota</taxon>
        <taxon>Metazoa</taxon>
        <taxon>Ecdysozoa</taxon>
        <taxon>Arthropoda</taxon>
        <taxon>Hexapoda</taxon>
        <taxon>Insecta</taxon>
        <taxon>Pterygota</taxon>
        <taxon>Neoptera</taxon>
        <taxon>Endopterygota</taxon>
        <taxon>Diptera</taxon>
        <taxon>Brachycera</taxon>
        <taxon>Muscomorpha</taxon>
        <taxon>Ephydroidea</taxon>
        <taxon>Drosophilidae</taxon>
        <taxon>Drosophila</taxon>
        <taxon>Sophophora</taxon>
    </lineage>
</organism>
<reference evidence="1" key="1">
    <citation type="submission" date="2004-08" db="EMBL/GenBank/DDBJ databases">
        <authorList>
            <person name="Stapleton M."/>
            <person name="Carlson J."/>
            <person name="Chavez C."/>
            <person name="Frise E."/>
            <person name="George R."/>
            <person name="Pacleb J."/>
            <person name="Park S."/>
            <person name="Wan K."/>
            <person name="Yu C."/>
            <person name="Rubin G.M."/>
            <person name="Celniker S."/>
        </authorList>
    </citation>
    <scope>NUCLEOTIDE SEQUENCE</scope>
    <source>
        <strain evidence="1">Berkeley</strain>
    </source>
</reference>
<dbReference type="AlphaFoldDB" id="Q6AWR1"/>
<name>Q6AWR1_DROME</name>
<proteinExistence type="evidence at transcript level"/>
<accession>Q6AWR1</accession>
<sequence>MARDELNLAAKRTAFREIRTNWSHCQGLRRSPEGAPGGHCRRH</sequence>
<dbReference type="EMBL" id="BT015187">
    <property type="protein sequence ID" value="AAT94416.1"/>
    <property type="molecule type" value="mRNA"/>
</dbReference>
<protein>
    <submittedName>
        <fullName evidence="1">RH63245p</fullName>
    </submittedName>
</protein>
<evidence type="ECO:0000313" key="1">
    <source>
        <dbReference type="EMBL" id="AAT94416.1"/>
    </source>
</evidence>